<dbReference type="EMBL" id="KQ241702">
    <property type="protein sequence ID" value="KNC85445.1"/>
    <property type="molecule type" value="Genomic_DNA"/>
</dbReference>
<gene>
    <name evidence="5" type="ORF">SARC_02395</name>
</gene>
<keyword evidence="6" id="KW-1185">Reference proteome</keyword>
<dbReference type="InterPro" id="IPR002110">
    <property type="entry name" value="Ankyrin_rpt"/>
</dbReference>
<dbReference type="PANTHER" id="PTHR24171:SF9">
    <property type="entry name" value="ANKYRIN REPEAT DOMAIN-CONTAINING PROTEIN 39"/>
    <property type="match status" value="1"/>
</dbReference>
<dbReference type="Pfam" id="PF12796">
    <property type="entry name" value="Ank_2"/>
    <property type="match status" value="2"/>
</dbReference>
<keyword evidence="1" id="KW-0677">Repeat</keyword>
<evidence type="ECO:0000313" key="6">
    <source>
        <dbReference type="Proteomes" id="UP000054560"/>
    </source>
</evidence>
<organism evidence="5 6">
    <name type="scientific">Sphaeroforma arctica JP610</name>
    <dbReference type="NCBI Taxonomy" id="667725"/>
    <lineage>
        <taxon>Eukaryota</taxon>
        <taxon>Ichthyosporea</taxon>
        <taxon>Ichthyophonida</taxon>
        <taxon>Sphaeroforma</taxon>
    </lineage>
</organism>
<dbReference type="SMART" id="SM00248">
    <property type="entry name" value="ANK"/>
    <property type="match status" value="5"/>
</dbReference>
<dbReference type="SUPFAM" id="SSF48403">
    <property type="entry name" value="Ankyrin repeat"/>
    <property type="match status" value="1"/>
</dbReference>
<dbReference type="PRINTS" id="PR01415">
    <property type="entry name" value="ANKYRIN"/>
</dbReference>
<dbReference type="Pfam" id="PF13637">
    <property type="entry name" value="Ank_4"/>
    <property type="match status" value="1"/>
</dbReference>
<dbReference type="GeneID" id="25902899"/>
<dbReference type="PROSITE" id="PS50297">
    <property type="entry name" value="ANK_REP_REGION"/>
    <property type="match status" value="5"/>
</dbReference>
<feature type="repeat" description="ANK" evidence="3">
    <location>
        <begin position="98"/>
        <end position="130"/>
    </location>
</feature>
<evidence type="ECO:0000256" key="3">
    <source>
        <dbReference type="PROSITE-ProRule" id="PRU00023"/>
    </source>
</evidence>
<accession>A0A0L0G8W6</accession>
<dbReference type="Gene3D" id="1.25.40.20">
    <property type="entry name" value="Ankyrin repeat-containing domain"/>
    <property type="match status" value="2"/>
</dbReference>
<feature type="repeat" description="ANK" evidence="3">
    <location>
        <begin position="65"/>
        <end position="97"/>
    </location>
</feature>
<proteinExistence type="predicted"/>
<evidence type="ECO:0000313" key="5">
    <source>
        <dbReference type="EMBL" id="KNC85445.1"/>
    </source>
</evidence>
<feature type="repeat" description="ANK" evidence="3">
    <location>
        <begin position="165"/>
        <end position="197"/>
    </location>
</feature>
<feature type="region of interest" description="Disordered" evidence="4">
    <location>
        <begin position="245"/>
        <end position="268"/>
    </location>
</feature>
<evidence type="ECO:0000256" key="1">
    <source>
        <dbReference type="ARBA" id="ARBA00022737"/>
    </source>
</evidence>
<dbReference type="PROSITE" id="PS50088">
    <property type="entry name" value="ANK_REPEAT"/>
    <property type="match status" value="5"/>
</dbReference>
<dbReference type="RefSeq" id="XP_014159347.1">
    <property type="nucleotide sequence ID" value="XM_014303872.1"/>
</dbReference>
<dbReference type="PANTHER" id="PTHR24171">
    <property type="entry name" value="ANKYRIN REPEAT DOMAIN-CONTAINING PROTEIN 39-RELATED"/>
    <property type="match status" value="1"/>
</dbReference>
<feature type="repeat" description="ANK" evidence="3">
    <location>
        <begin position="131"/>
        <end position="159"/>
    </location>
</feature>
<feature type="repeat" description="ANK" evidence="3">
    <location>
        <begin position="32"/>
        <end position="64"/>
    </location>
</feature>
<dbReference type="InterPro" id="IPR036770">
    <property type="entry name" value="Ankyrin_rpt-contain_sf"/>
</dbReference>
<dbReference type="STRING" id="667725.A0A0L0G8W6"/>
<reference evidence="5 6" key="1">
    <citation type="submission" date="2011-02" db="EMBL/GenBank/DDBJ databases">
        <title>The Genome Sequence of Sphaeroforma arctica JP610.</title>
        <authorList>
            <consortium name="The Broad Institute Genome Sequencing Platform"/>
            <person name="Russ C."/>
            <person name="Cuomo C."/>
            <person name="Young S.K."/>
            <person name="Zeng Q."/>
            <person name="Gargeya S."/>
            <person name="Alvarado L."/>
            <person name="Berlin A."/>
            <person name="Chapman S.B."/>
            <person name="Chen Z."/>
            <person name="Freedman E."/>
            <person name="Gellesch M."/>
            <person name="Goldberg J."/>
            <person name="Griggs A."/>
            <person name="Gujja S."/>
            <person name="Heilman E."/>
            <person name="Heiman D."/>
            <person name="Howarth C."/>
            <person name="Mehta T."/>
            <person name="Neiman D."/>
            <person name="Pearson M."/>
            <person name="Roberts A."/>
            <person name="Saif S."/>
            <person name="Shea T."/>
            <person name="Shenoy N."/>
            <person name="Sisk P."/>
            <person name="Stolte C."/>
            <person name="Sykes S."/>
            <person name="White J."/>
            <person name="Yandava C."/>
            <person name="Burger G."/>
            <person name="Gray M.W."/>
            <person name="Holland P.W.H."/>
            <person name="King N."/>
            <person name="Lang F.B.F."/>
            <person name="Roger A.J."/>
            <person name="Ruiz-Trillo I."/>
            <person name="Haas B."/>
            <person name="Nusbaum C."/>
            <person name="Birren B."/>
        </authorList>
    </citation>
    <scope>NUCLEOTIDE SEQUENCE [LARGE SCALE GENOMIC DNA]</scope>
    <source>
        <strain evidence="5 6">JP610</strain>
    </source>
</reference>
<dbReference type="eggNOG" id="KOG0504">
    <property type="taxonomic scope" value="Eukaryota"/>
</dbReference>
<evidence type="ECO:0000256" key="4">
    <source>
        <dbReference type="SAM" id="MobiDB-lite"/>
    </source>
</evidence>
<sequence length="268" mass="28839">MSVFSAVKTGDLECIRRKVKRNEAVSNKVNKKGESLLLCAAKYGQLEACSLLLESGADANLASADGDTPLLVATEYGRYDICELLLSGGANASAENSYEATPLICAAKRGHRGICQLLLKLGLDVNKGTALGNTALKAAAVHGHARVTELLIERGADVNDACGESKYTALMLAGENGHTDVCEALLSQGADIEHRDTFGRSVLRVAKEKGRDETFAFLEREMNNEFRRLKRELEEARAELDGVKRTKTTKAAKTINLETAPEMAPASQ</sequence>
<protein>
    <submittedName>
        <fullName evidence="5">Uncharacterized protein</fullName>
    </submittedName>
</protein>
<keyword evidence="2 3" id="KW-0040">ANK repeat</keyword>
<dbReference type="OrthoDB" id="341259at2759"/>
<evidence type="ECO:0000256" key="2">
    <source>
        <dbReference type="ARBA" id="ARBA00023043"/>
    </source>
</evidence>
<name>A0A0L0G8W6_9EUKA</name>
<dbReference type="AlphaFoldDB" id="A0A0L0G8W6"/>
<dbReference type="Proteomes" id="UP000054560">
    <property type="component" value="Unassembled WGS sequence"/>
</dbReference>